<keyword evidence="2" id="KW-0862">Zinc</keyword>
<dbReference type="PROSITE" id="PS50048">
    <property type="entry name" value="ZN2_CY6_FUNGAL_2"/>
    <property type="match status" value="1"/>
</dbReference>
<organism evidence="8 9">
    <name type="scientific">Fusarium kuroshium</name>
    <dbReference type="NCBI Taxonomy" id="2010991"/>
    <lineage>
        <taxon>Eukaryota</taxon>
        <taxon>Fungi</taxon>
        <taxon>Dikarya</taxon>
        <taxon>Ascomycota</taxon>
        <taxon>Pezizomycotina</taxon>
        <taxon>Sordariomycetes</taxon>
        <taxon>Hypocreomycetidae</taxon>
        <taxon>Hypocreales</taxon>
        <taxon>Nectriaceae</taxon>
        <taxon>Fusarium</taxon>
        <taxon>Fusarium solani species complex</taxon>
    </lineage>
</organism>
<keyword evidence="4" id="KW-0238">DNA-binding</keyword>
<dbReference type="GO" id="GO:0008270">
    <property type="term" value="F:zinc ion binding"/>
    <property type="evidence" value="ECO:0007669"/>
    <property type="project" value="InterPro"/>
</dbReference>
<evidence type="ECO:0000313" key="9">
    <source>
        <dbReference type="Proteomes" id="UP000277212"/>
    </source>
</evidence>
<reference evidence="8 9" key="1">
    <citation type="submission" date="2017-06" db="EMBL/GenBank/DDBJ databases">
        <title>Comparative genomic analysis of Ambrosia Fusariam Clade fungi.</title>
        <authorList>
            <person name="Stajich J.E."/>
            <person name="Carrillo J."/>
            <person name="Kijimoto T."/>
            <person name="Eskalen A."/>
            <person name="O'Donnell K."/>
            <person name="Kasson M."/>
        </authorList>
    </citation>
    <scope>NUCLEOTIDE SEQUENCE [LARGE SCALE GENOMIC DNA]</scope>
    <source>
        <strain evidence="8">UCR3666</strain>
    </source>
</reference>
<dbReference type="OrthoDB" id="3145928at2759"/>
<evidence type="ECO:0000259" key="7">
    <source>
        <dbReference type="PROSITE" id="PS50048"/>
    </source>
</evidence>
<feature type="domain" description="Zn(2)-C6 fungal-type" evidence="7">
    <location>
        <begin position="21"/>
        <end position="49"/>
    </location>
</feature>
<dbReference type="InterPro" id="IPR001138">
    <property type="entry name" value="Zn2Cys6_DnaBD"/>
</dbReference>
<dbReference type="CDD" id="cd00067">
    <property type="entry name" value="GAL4"/>
    <property type="match status" value="1"/>
</dbReference>
<dbReference type="PROSITE" id="PS00463">
    <property type="entry name" value="ZN2_CY6_FUNGAL_1"/>
    <property type="match status" value="1"/>
</dbReference>
<evidence type="ECO:0000256" key="6">
    <source>
        <dbReference type="ARBA" id="ARBA00023242"/>
    </source>
</evidence>
<name>A0A3M2RP35_9HYPO</name>
<dbReference type="SUPFAM" id="SSF57701">
    <property type="entry name" value="Zn2/Cys6 DNA-binding domain"/>
    <property type="match status" value="1"/>
</dbReference>
<dbReference type="InterPro" id="IPR052360">
    <property type="entry name" value="Transcr_Regulatory_Proteins"/>
</dbReference>
<comment type="caution">
    <text evidence="8">The sequence shown here is derived from an EMBL/GenBank/DDBJ whole genome shotgun (WGS) entry which is preliminary data.</text>
</comment>
<protein>
    <recommendedName>
        <fullName evidence="7">Zn(2)-C6 fungal-type domain-containing protein</fullName>
    </recommendedName>
</protein>
<evidence type="ECO:0000256" key="2">
    <source>
        <dbReference type="ARBA" id="ARBA00022833"/>
    </source>
</evidence>
<dbReference type="AlphaFoldDB" id="A0A3M2RP35"/>
<dbReference type="PANTHER" id="PTHR36206">
    <property type="entry name" value="ASPERCRYPTIN BIOSYNTHESIS CLUSTER-SPECIFIC TRANSCRIPTION REGULATOR ATNN-RELATED"/>
    <property type="match status" value="1"/>
</dbReference>
<dbReference type="InterPro" id="IPR036864">
    <property type="entry name" value="Zn2-C6_fun-type_DNA-bd_sf"/>
</dbReference>
<accession>A0A3M2RP35</accession>
<evidence type="ECO:0000256" key="4">
    <source>
        <dbReference type="ARBA" id="ARBA00023125"/>
    </source>
</evidence>
<keyword evidence="5" id="KW-0804">Transcription</keyword>
<dbReference type="Pfam" id="PF00172">
    <property type="entry name" value="Zn_clus"/>
    <property type="match status" value="1"/>
</dbReference>
<evidence type="ECO:0000256" key="1">
    <source>
        <dbReference type="ARBA" id="ARBA00022723"/>
    </source>
</evidence>
<keyword evidence="1" id="KW-0479">Metal-binding</keyword>
<evidence type="ECO:0000256" key="3">
    <source>
        <dbReference type="ARBA" id="ARBA00023015"/>
    </source>
</evidence>
<dbReference type="EMBL" id="NKUJ01000401">
    <property type="protein sequence ID" value="RMJ06605.1"/>
    <property type="molecule type" value="Genomic_DNA"/>
</dbReference>
<keyword evidence="6" id="KW-0539">Nucleus</keyword>
<evidence type="ECO:0000313" key="8">
    <source>
        <dbReference type="EMBL" id="RMJ06605.1"/>
    </source>
</evidence>
<dbReference type="GO" id="GO:0000981">
    <property type="term" value="F:DNA-binding transcription factor activity, RNA polymerase II-specific"/>
    <property type="evidence" value="ECO:0007669"/>
    <property type="project" value="InterPro"/>
</dbReference>
<gene>
    <name evidence="8" type="ORF">CDV36_013801</name>
</gene>
<keyword evidence="3" id="KW-0805">Transcription regulation</keyword>
<dbReference type="Gene3D" id="4.10.240.10">
    <property type="entry name" value="Zn(2)-C6 fungal-type DNA-binding domain"/>
    <property type="match status" value="1"/>
</dbReference>
<dbReference type="SMART" id="SM00066">
    <property type="entry name" value="GAL4"/>
    <property type="match status" value="1"/>
</dbReference>
<evidence type="ECO:0000256" key="5">
    <source>
        <dbReference type="ARBA" id="ARBA00023163"/>
    </source>
</evidence>
<proteinExistence type="predicted"/>
<dbReference type="PANTHER" id="PTHR36206:SF12">
    <property type="entry name" value="ASPERCRYPTIN BIOSYNTHESIS CLUSTER-SPECIFIC TRANSCRIPTION REGULATOR ATNN-RELATED"/>
    <property type="match status" value="1"/>
</dbReference>
<keyword evidence="9" id="KW-1185">Reference proteome</keyword>
<sequence length="234" mass="25740">MDSAGKEYSGEPARHRRSNGGCITCRIRRVKCDEKKPSCKRCTSTGRKCDGYPPPKQPRLDAVSIVVMGPTTGSCSTPGACPARSRQSFQMFSQLYGPMLSSYGTEGFWGMVVLQASHVDESIKHLVIAAANLSSSNNIPFLAHYSRALQILSRSQKVDVIIILIACVLLTVCEELQNRDGSARRHISAGERILAEQDGLALGPWRDSFVLKEIMSTFSRLCSPRPMISRVQSF</sequence>
<dbReference type="Proteomes" id="UP000277212">
    <property type="component" value="Unassembled WGS sequence"/>
</dbReference>
<dbReference type="GO" id="GO:0003677">
    <property type="term" value="F:DNA binding"/>
    <property type="evidence" value="ECO:0007669"/>
    <property type="project" value="UniProtKB-KW"/>
</dbReference>